<feature type="transmembrane region" description="Helical" evidence="6">
    <location>
        <begin position="138"/>
        <end position="160"/>
    </location>
</feature>
<dbReference type="Proteomes" id="UP001144280">
    <property type="component" value="Unassembled WGS sequence"/>
</dbReference>
<reference evidence="8" key="1">
    <citation type="submission" date="2022-12" db="EMBL/GenBank/DDBJ databases">
        <title>New Phytohabitans aurantiacus sp. RD004123 nov., an actinomycete isolated from soil.</title>
        <authorList>
            <person name="Triningsih D.W."/>
            <person name="Harunari E."/>
            <person name="Igarashi Y."/>
        </authorList>
    </citation>
    <scope>NUCLEOTIDE SEQUENCE</scope>
    <source>
        <strain evidence="8">RD004123</strain>
    </source>
</reference>
<keyword evidence="2" id="KW-1003">Cell membrane</keyword>
<evidence type="ECO:0000256" key="1">
    <source>
        <dbReference type="ARBA" id="ARBA00004651"/>
    </source>
</evidence>
<feature type="transmembrane region" description="Helical" evidence="6">
    <location>
        <begin position="6"/>
        <end position="28"/>
    </location>
</feature>
<proteinExistence type="predicted"/>
<feature type="transmembrane region" description="Helical" evidence="6">
    <location>
        <begin position="284"/>
        <end position="306"/>
    </location>
</feature>
<evidence type="ECO:0000259" key="7">
    <source>
        <dbReference type="Pfam" id="PF00482"/>
    </source>
</evidence>
<comment type="caution">
    <text evidence="8">The sequence shown here is derived from an EMBL/GenBank/DDBJ whole genome shotgun (WGS) entry which is preliminary data.</text>
</comment>
<evidence type="ECO:0000256" key="5">
    <source>
        <dbReference type="ARBA" id="ARBA00023136"/>
    </source>
</evidence>
<organism evidence="8 9">
    <name type="scientific">Phytohabitans aurantiacus</name>
    <dbReference type="NCBI Taxonomy" id="3016789"/>
    <lineage>
        <taxon>Bacteria</taxon>
        <taxon>Bacillati</taxon>
        <taxon>Actinomycetota</taxon>
        <taxon>Actinomycetes</taxon>
        <taxon>Micromonosporales</taxon>
        <taxon>Micromonosporaceae</taxon>
    </lineage>
</organism>
<keyword evidence="3 6" id="KW-0812">Transmembrane</keyword>
<dbReference type="PANTHER" id="PTHR35007">
    <property type="entry name" value="INTEGRAL MEMBRANE PROTEIN-RELATED"/>
    <property type="match status" value="1"/>
</dbReference>
<evidence type="ECO:0000256" key="4">
    <source>
        <dbReference type="ARBA" id="ARBA00022989"/>
    </source>
</evidence>
<dbReference type="PANTHER" id="PTHR35007:SF2">
    <property type="entry name" value="PILUS ASSEMBLE PROTEIN"/>
    <property type="match status" value="1"/>
</dbReference>
<evidence type="ECO:0000256" key="3">
    <source>
        <dbReference type="ARBA" id="ARBA00022692"/>
    </source>
</evidence>
<protein>
    <recommendedName>
        <fullName evidence="7">Type II secretion system protein GspF domain-containing protein</fullName>
    </recommendedName>
</protein>
<dbReference type="Pfam" id="PF00482">
    <property type="entry name" value="T2SSF"/>
    <property type="match status" value="1"/>
</dbReference>
<evidence type="ECO:0000256" key="2">
    <source>
        <dbReference type="ARBA" id="ARBA00022475"/>
    </source>
</evidence>
<dbReference type="EMBL" id="BSDI01000001">
    <property type="protein sequence ID" value="GLH95188.1"/>
    <property type="molecule type" value="Genomic_DNA"/>
</dbReference>
<feature type="domain" description="Type II secretion system protein GspF" evidence="7">
    <location>
        <begin position="176"/>
        <end position="301"/>
    </location>
</feature>
<keyword evidence="9" id="KW-1185">Reference proteome</keyword>
<feature type="transmembrane region" description="Helical" evidence="6">
    <location>
        <begin position="110"/>
        <end position="132"/>
    </location>
</feature>
<dbReference type="RefSeq" id="WP_281892057.1">
    <property type="nucleotide sequence ID" value="NZ_BSDI01000001.1"/>
</dbReference>
<accession>A0ABQ5QL29</accession>
<keyword evidence="4 6" id="KW-1133">Transmembrane helix</keyword>
<sequence length="314" mass="33384">METDLLVLAAGLGLVFLGLVTVLLTVALGGGGRTGVARALADIDQVYAPASVTATESLTERTLRPLAVVLTQLARSLTPQGAAIRLQRWLDYAGNPPAWPPVRIMEAQGVGLVVVGGAGAVVGSLLAVALGYPLVASVLVGLVAGALLGLWLPFGVVFDLGQRRQQKIRDDLPDALDMLTLCVEAGLNFDSALGQVASGTPGPLGREIARALHEMQMGKRRAEAFRALAERTTVPELRTIAVAVVQATELGIPIARVLREHSAEMRVRRRQRAEEKARKVPVKVLFPLVFCLFPALFIIVLGPGVLRILDTIIR</sequence>
<comment type="subcellular location">
    <subcellularLocation>
        <location evidence="1">Cell membrane</location>
        <topology evidence="1">Multi-pass membrane protein</topology>
    </subcellularLocation>
</comment>
<name>A0ABQ5QL29_9ACTN</name>
<evidence type="ECO:0000256" key="6">
    <source>
        <dbReference type="SAM" id="Phobius"/>
    </source>
</evidence>
<keyword evidence="5 6" id="KW-0472">Membrane</keyword>
<dbReference type="InterPro" id="IPR018076">
    <property type="entry name" value="T2SS_GspF_dom"/>
</dbReference>
<gene>
    <name evidence="8" type="ORF">Pa4123_04600</name>
</gene>
<evidence type="ECO:0000313" key="8">
    <source>
        <dbReference type="EMBL" id="GLH95188.1"/>
    </source>
</evidence>
<evidence type="ECO:0000313" key="9">
    <source>
        <dbReference type="Proteomes" id="UP001144280"/>
    </source>
</evidence>